<evidence type="ECO:0000313" key="2">
    <source>
        <dbReference type="Proteomes" id="UP000005546"/>
    </source>
</evidence>
<dbReference type="EMBL" id="AFBR01000090">
    <property type="protein sequence ID" value="EGG50950.1"/>
    <property type="molecule type" value="Genomic_DNA"/>
</dbReference>
<dbReference type="HOGENOM" id="CLU_3314155_0_0_10"/>
<dbReference type="Proteomes" id="UP000005546">
    <property type="component" value="Unassembled WGS sequence"/>
</dbReference>
<comment type="caution">
    <text evidence="1">The sequence shown here is derived from an EMBL/GenBank/DDBJ whole genome shotgun (WGS) entry which is preliminary data.</text>
</comment>
<evidence type="ECO:0000313" key="1">
    <source>
        <dbReference type="EMBL" id="EGG50950.1"/>
    </source>
</evidence>
<keyword evidence="2" id="KW-1185">Reference proteome</keyword>
<protein>
    <submittedName>
        <fullName evidence="1">Uncharacterized protein</fullName>
    </submittedName>
</protein>
<accession>F3QXR6</accession>
<organism evidence="1 2">
    <name type="scientific">Paraprevotella xylaniphila YIT 11841</name>
    <dbReference type="NCBI Taxonomy" id="762982"/>
    <lineage>
        <taxon>Bacteria</taxon>
        <taxon>Pseudomonadati</taxon>
        <taxon>Bacteroidota</taxon>
        <taxon>Bacteroidia</taxon>
        <taxon>Bacteroidales</taxon>
        <taxon>Prevotellaceae</taxon>
        <taxon>Paraprevotella</taxon>
    </lineage>
</organism>
<dbReference type="AlphaFoldDB" id="F3QXR6"/>
<dbReference type="STRING" id="762982.HMPREF9442_03005"/>
<name>F3QXR6_9BACT</name>
<gene>
    <name evidence="1" type="ORF">HMPREF9442_03005</name>
</gene>
<proteinExistence type="predicted"/>
<sequence length="39" mass="4593">MNNKNQSAENVKSICAKRFFILSRLIFRLAQIDFTKALY</sequence>
<reference evidence="1 2" key="1">
    <citation type="submission" date="2011-02" db="EMBL/GenBank/DDBJ databases">
        <authorList>
            <person name="Weinstock G."/>
            <person name="Sodergren E."/>
            <person name="Clifton S."/>
            <person name="Fulton L."/>
            <person name="Fulton B."/>
            <person name="Courtney L."/>
            <person name="Fronick C."/>
            <person name="Harrison M."/>
            <person name="Strong C."/>
            <person name="Farmer C."/>
            <person name="Delahaunty K."/>
            <person name="Markovic C."/>
            <person name="Hall O."/>
            <person name="Minx P."/>
            <person name="Tomlinson C."/>
            <person name="Mitreva M."/>
            <person name="Hou S."/>
            <person name="Chen J."/>
            <person name="Wollam A."/>
            <person name="Pepin K.H."/>
            <person name="Johnson M."/>
            <person name="Bhonagiri V."/>
            <person name="Zhang X."/>
            <person name="Suruliraj S."/>
            <person name="Warren W."/>
            <person name="Chinwalla A."/>
            <person name="Mardis E.R."/>
            <person name="Wilson R.K."/>
        </authorList>
    </citation>
    <scope>NUCLEOTIDE SEQUENCE [LARGE SCALE GENOMIC DNA]</scope>
    <source>
        <strain evidence="1 2">YIT 11841</strain>
    </source>
</reference>